<evidence type="ECO:0000256" key="1">
    <source>
        <dbReference type="ARBA" id="ARBA00022801"/>
    </source>
</evidence>
<dbReference type="GO" id="GO:0016787">
    <property type="term" value="F:hydrolase activity"/>
    <property type="evidence" value="ECO:0007669"/>
    <property type="project" value="UniProtKB-KW"/>
</dbReference>
<dbReference type="InterPro" id="IPR029058">
    <property type="entry name" value="AB_hydrolase_fold"/>
</dbReference>
<dbReference type="InterPro" id="IPR013094">
    <property type="entry name" value="AB_hydrolase_3"/>
</dbReference>
<proteinExistence type="predicted"/>
<protein>
    <recommendedName>
        <fullName evidence="2">Alpha/beta hydrolase fold-3 domain-containing protein</fullName>
    </recommendedName>
</protein>
<evidence type="ECO:0000313" key="3">
    <source>
        <dbReference type="EMBL" id="PAB00153.1"/>
    </source>
</evidence>
<organism evidence="3 4">
    <name type="scientific">Enterococcus canintestini</name>
    <dbReference type="NCBI Taxonomy" id="317010"/>
    <lineage>
        <taxon>Bacteria</taxon>
        <taxon>Bacillati</taxon>
        <taxon>Bacillota</taxon>
        <taxon>Bacilli</taxon>
        <taxon>Lactobacillales</taxon>
        <taxon>Enterococcaceae</taxon>
        <taxon>Enterococcus</taxon>
    </lineage>
</organism>
<evidence type="ECO:0000313" key="4">
    <source>
        <dbReference type="Proteomes" id="UP000216797"/>
    </source>
</evidence>
<dbReference type="AlphaFoldDB" id="A0A267HRN4"/>
<keyword evidence="1" id="KW-0378">Hydrolase</keyword>
<dbReference type="Pfam" id="PF07859">
    <property type="entry name" value="Abhydrolase_3"/>
    <property type="match status" value="1"/>
</dbReference>
<dbReference type="PANTHER" id="PTHR48081">
    <property type="entry name" value="AB HYDROLASE SUPERFAMILY PROTEIN C4A8.06C"/>
    <property type="match status" value="1"/>
</dbReference>
<keyword evidence="4" id="KW-1185">Reference proteome</keyword>
<dbReference type="InterPro" id="IPR050300">
    <property type="entry name" value="GDXG_lipolytic_enzyme"/>
</dbReference>
<accession>A0A267HRN4</accession>
<evidence type="ECO:0000259" key="2">
    <source>
        <dbReference type="Pfam" id="PF07859"/>
    </source>
</evidence>
<dbReference type="EMBL" id="LHUG01000009">
    <property type="protein sequence ID" value="PAB00153.1"/>
    <property type="molecule type" value="Genomic_DNA"/>
</dbReference>
<dbReference type="SUPFAM" id="SSF53474">
    <property type="entry name" value="alpha/beta-Hydrolases"/>
    <property type="match status" value="1"/>
</dbReference>
<name>A0A267HRN4_9ENTE</name>
<reference evidence="3 4" key="1">
    <citation type="submission" date="2015-08" db="EMBL/GenBank/DDBJ databases">
        <title>Enterococcus genome sequence.</title>
        <authorList>
            <person name="Acedo J.Z."/>
            <person name="Vederas J.C."/>
        </authorList>
    </citation>
    <scope>NUCLEOTIDE SEQUENCE [LARGE SCALE GENOMIC DNA]</scope>
    <source>
        <strain evidence="3 4">49</strain>
    </source>
</reference>
<dbReference type="Proteomes" id="UP000216797">
    <property type="component" value="Unassembled WGS sequence"/>
</dbReference>
<comment type="caution">
    <text evidence="3">The sequence shown here is derived from an EMBL/GenBank/DDBJ whole genome shotgun (WGS) entry which is preliminary data.</text>
</comment>
<feature type="domain" description="Alpha/beta hydrolase fold-3" evidence="2">
    <location>
        <begin position="27"/>
        <end position="138"/>
    </location>
</feature>
<dbReference type="RefSeq" id="WP_095007003.1">
    <property type="nucleotide sequence ID" value="NZ_LHUG01000009.1"/>
</dbReference>
<dbReference type="Gene3D" id="3.40.50.1820">
    <property type="entry name" value="alpha/beta hydrolase"/>
    <property type="match status" value="1"/>
</dbReference>
<gene>
    <name evidence="3" type="ORF">AKL21_10370</name>
</gene>
<sequence length="268" mass="30657">MKKQVHLTSGGEATIYLPLTKMAPRYILYFHGGGLVYGSKADLSENLLRTFLERGYTVVSFDYLLAPNSSLSEIFAQLKQTWYEIENTIIQGAPFSFCGRSAGSYLMLLLTKWLQKEKQTIPHQLINFYGYYDLKFITLPRKLTSEGITEEMIQGINQKTPVFDDPFMQRYLLYLYGVSHQLLTQFYGITPANQKEFELTLNDLTTLPPVFSTASTSDNEVPFQYSKTLARKNSAGKFLPVYYLPHDFLKETDPAVTTVLKALTEWLD</sequence>